<name>A0A645JBZ5_9ZZZZ</name>
<proteinExistence type="predicted"/>
<comment type="caution">
    <text evidence="1">The sequence shown here is derived from an EMBL/GenBank/DDBJ whole genome shotgun (WGS) entry which is preliminary data.</text>
</comment>
<evidence type="ECO:0000313" key="1">
    <source>
        <dbReference type="EMBL" id="MPN61208.1"/>
    </source>
</evidence>
<organism evidence="1">
    <name type="scientific">bioreactor metagenome</name>
    <dbReference type="NCBI Taxonomy" id="1076179"/>
    <lineage>
        <taxon>unclassified sequences</taxon>
        <taxon>metagenomes</taxon>
        <taxon>ecological metagenomes</taxon>
    </lineage>
</organism>
<accession>A0A645JBZ5</accession>
<protein>
    <submittedName>
        <fullName evidence="1">Uncharacterized protein</fullName>
    </submittedName>
</protein>
<dbReference type="AlphaFoldDB" id="A0A645JBZ5"/>
<sequence>MGPNFGTKEGHFVYPGCVGPKQLRCIGHDRAIVMVVAALLVEVVGHTWVEDDGNSCLVQRFHMSVYEFGGKTDRV</sequence>
<gene>
    <name evidence="1" type="ORF">SDC9_208942</name>
</gene>
<dbReference type="EMBL" id="VSSQ01137462">
    <property type="protein sequence ID" value="MPN61208.1"/>
    <property type="molecule type" value="Genomic_DNA"/>
</dbReference>
<reference evidence="1" key="1">
    <citation type="submission" date="2019-08" db="EMBL/GenBank/DDBJ databases">
        <authorList>
            <person name="Kucharzyk K."/>
            <person name="Murdoch R.W."/>
            <person name="Higgins S."/>
            <person name="Loffler F."/>
        </authorList>
    </citation>
    <scope>NUCLEOTIDE SEQUENCE</scope>
</reference>